<feature type="transmembrane region" description="Helical" evidence="2">
    <location>
        <begin position="12"/>
        <end position="30"/>
    </location>
</feature>
<comment type="caution">
    <text evidence="3">The sequence shown here is derived from an EMBL/GenBank/DDBJ whole genome shotgun (WGS) entry which is preliminary data.</text>
</comment>
<protein>
    <submittedName>
        <fullName evidence="3">Uncharacterized protein</fullName>
    </submittedName>
</protein>
<keyword evidence="4" id="KW-1185">Reference proteome</keyword>
<dbReference type="EMBL" id="BFAD01000014">
    <property type="protein sequence ID" value="GBE88690.1"/>
    <property type="molecule type" value="Genomic_DNA"/>
</dbReference>
<organism evidence="3 4">
    <name type="scientific">Sparassis crispa</name>
    <dbReference type="NCBI Taxonomy" id="139825"/>
    <lineage>
        <taxon>Eukaryota</taxon>
        <taxon>Fungi</taxon>
        <taxon>Dikarya</taxon>
        <taxon>Basidiomycota</taxon>
        <taxon>Agaricomycotina</taxon>
        <taxon>Agaricomycetes</taxon>
        <taxon>Polyporales</taxon>
        <taxon>Sparassidaceae</taxon>
        <taxon>Sparassis</taxon>
    </lineage>
</organism>
<proteinExistence type="predicted"/>
<dbReference type="InParanoid" id="A0A401H2V0"/>
<evidence type="ECO:0000256" key="1">
    <source>
        <dbReference type="SAM" id="MobiDB-lite"/>
    </source>
</evidence>
<sequence>MNKPSPPNQQRLMILGGSAVALAVAAMYYMRSEKTATAKKEDANPVAKSDVRQKAGSSESK</sequence>
<name>A0A401H2V0_9APHY</name>
<keyword evidence="2" id="KW-1133">Transmembrane helix</keyword>
<evidence type="ECO:0000256" key="2">
    <source>
        <dbReference type="SAM" id="Phobius"/>
    </source>
</evidence>
<reference evidence="3 4" key="1">
    <citation type="journal article" date="2018" name="Sci. Rep.">
        <title>Genome sequence of the cauliflower mushroom Sparassis crispa (Hanabiratake) and its association with beneficial usage.</title>
        <authorList>
            <person name="Kiyama R."/>
            <person name="Furutani Y."/>
            <person name="Kawaguchi K."/>
            <person name="Nakanishi T."/>
        </authorList>
    </citation>
    <scope>NUCLEOTIDE SEQUENCE [LARGE SCALE GENOMIC DNA]</scope>
</reference>
<evidence type="ECO:0000313" key="3">
    <source>
        <dbReference type="EMBL" id="GBE88690.1"/>
    </source>
</evidence>
<keyword evidence="2" id="KW-0472">Membrane</keyword>
<dbReference type="Proteomes" id="UP000287166">
    <property type="component" value="Unassembled WGS sequence"/>
</dbReference>
<dbReference type="GeneID" id="38785607"/>
<feature type="compositionally biased region" description="Basic and acidic residues" evidence="1">
    <location>
        <begin position="35"/>
        <end position="53"/>
    </location>
</feature>
<dbReference type="RefSeq" id="XP_027619603.1">
    <property type="nucleotide sequence ID" value="XM_027763802.1"/>
</dbReference>
<feature type="region of interest" description="Disordered" evidence="1">
    <location>
        <begin position="35"/>
        <end position="61"/>
    </location>
</feature>
<accession>A0A401H2V0</accession>
<dbReference type="AlphaFoldDB" id="A0A401H2V0"/>
<keyword evidence="2" id="KW-0812">Transmembrane</keyword>
<gene>
    <name evidence="3" type="ORF">SCP_1400950</name>
</gene>
<evidence type="ECO:0000313" key="4">
    <source>
        <dbReference type="Proteomes" id="UP000287166"/>
    </source>
</evidence>